<dbReference type="AlphaFoldDB" id="A0A1I7DJL9"/>
<dbReference type="RefSeq" id="WP_054783609.1">
    <property type="nucleotide sequence ID" value="NZ_FPBD01000009.1"/>
</dbReference>
<dbReference type="InterPro" id="IPR036188">
    <property type="entry name" value="FAD/NAD-bd_sf"/>
</dbReference>
<evidence type="ECO:0000256" key="1">
    <source>
        <dbReference type="SAM" id="MobiDB-lite"/>
    </source>
</evidence>
<sequence>MTITDTTSTAPVITPASIPSQAETTGTQASSTTNPALQAHQQKSAETQSAVKDQLATTQGNSGADKALYDLICVGRGTSAAAYLTSLKRCDCSIVADSANQQNVLVVGKDDPWAGARGYEKGHYTQCINQAQQLVNPGDDPIASSCLDPVDRKAWSELNAQRINQVSGGNILDAEVRQISRDSETGLYKVKTDANSEPLLAKKVVLATGAGIERSDYEYHHVPQEVSDFRKSGHPNAANCLDLDQFQRFEAGTRDLTGKVVAVMGPNAGTDAIMELATRGVDKENIFWMMKPSQKPGVALTWDVRSVGIDSTFTAPEAGKDRSDGGTVFRYQNINSVSAGENRPLTINTDGGNFEADFLVYAVGQRGGGTSRAEVVDGAAKQVPILEKELASQLQPVYDVNQRFSDLSSGGAWQHVVGLEVAGTTKTEGLEVVGAAAMQSSRGVQHNYLDADFTQQLSNTLESTPQFRELATQHFPALLDNKPFEQLLKPNSGLQQPGDYDSQKAALLSALKANDANQSLSDVNELLHTFDLRTKAANDLTAGAKPVRVSELLAQGLSRTQPATVADPRLIGGAQLNIAAQTESFKPQQITTPGGINFNEDQQTIALYVAQNYPDIPADKANEFVAQVIAQRTDGNHLRGFTPEERADFEAQLQALST</sequence>
<accession>A0A1I7DJL9</accession>
<proteinExistence type="predicted"/>
<dbReference type="SUPFAM" id="SSF51905">
    <property type="entry name" value="FAD/NAD(P)-binding domain"/>
    <property type="match status" value="1"/>
</dbReference>
<dbReference type="EMBL" id="FPBD01000009">
    <property type="protein sequence ID" value="SFU11878.1"/>
    <property type="molecule type" value="Genomic_DNA"/>
</dbReference>
<feature type="region of interest" description="Disordered" evidence="1">
    <location>
        <begin position="1"/>
        <end position="55"/>
    </location>
</feature>
<keyword evidence="3" id="KW-1185">Reference proteome</keyword>
<evidence type="ECO:0000313" key="2">
    <source>
        <dbReference type="EMBL" id="SFU11878.1"/>
    </source>
</evidence>
<protein>
    <submittedName>
        <fullName evidence="2">Uncharacterized protein</fullName>
    </submittedName>
</protein>
<evidence type="ECO:0000313" key="3">
    <source>
        <dbReference type="Proteomes" id="UP000183371"/>
    </source>
</evidence>
<organism evidence="2 3">
    <name type="scientific">Pseudovibrio denitrificans</name>
    <dbReference type="NCBI Taxonomy" id="258256"/>
    <lineage>
        <taxon>Bacteria</taxon>
        <taxon>Pseudomonadati</taxon>
        <taxon>Pseudomonadota</taxon>
        <taxon>Alphaproteobacteria</taxon>
        <taxon>Hyphomicrobiales</taxon>
        <taxon>Stappiaceae</taxon>
        <taxon>Pseudovibrio</taxon>
    </lineage>
</organism>
<gene>
    <name evidence="2" type="ORF">SAMN05444141_10912</name>
</gene>
<reference evidence="3" key="1">
    <citation type="submission" date="2016-10" db="EMBL/GenBank/DDBJ databases">
        <authorList>
            <person name="Varghese N."/>
            <person name="Submissions S."/>
        </authorList>
    </citation>
    <scope>NUCLEOTIDE SEQUENCE [LARGE SCALE GENOMIC DNA]</scope>
    <source>
        <strain evidence="3">DSM 17465</strain>
    </source>
</reference>
<name>A0A1I7DJL9_9HYPH</name>
<dbReference type="Proteomes" id="UP000183371">
    <property type="component" value="Unassembled WGS sequence"/>
</dbReference>